<evidence type="ECO:0000313" key="6">
    <source>
        <dbReference type="EMBL" id="BDU71832.1"/>
    </source>
</evidence>
<keyword evidence="1 4" id="KW-0812">Transmembrane</keyword>
<evidence type="ECO:0000259" key="5">
    <source>
        <dbReference type="PROSITE" id="PS50850"/>
    </source>
</evidence>
<sequence length="472" mass="50555">MEEKNARFYGWSVVFASWLAVFCLFGYRATFAILKGPMAVTLGWTTAEVTLGYSLMMVVYAVAAYFSGMILDKWGTKPVYAVAAVFGALGFVLTARIDSHLAYLFTFGLLGGIATGMLWVTSTVSVRKWYIGKSYATMWGFAFAGGPMAQFVLAQVVKPTLSASQAKLDGAIRPLVEGGAALAPKQMALAVAAKLKDPAVLALPDVKSALQGLEHAWRYQMTILGVIVLIALVVAVLVAKQSPERYGLKPFGAIPAAPGIAAAAEVDWTVGEAFSKYAIWGGILTFLTSMMGEFLIWTQVVSYWTQDVGYNLKKATNIYALIGLVGIFSMPIMGKVADLVVQKVGLEAKGRKIMLLVGPATGVIACLLLLASPSGDIFAYIACVIFAIYWAIVPGGVVGYTGAIYGRKTLGKIWGLATMIVMGIGPFLGSYIGGWLKDFSGKYTYSIWFALCAFAVSILLASTLPLRAENRK</sequence>
<feature type="transmembrane region" description="Helical" evidence="4">
    <location>
        <begin position="78"/>
        <end position="97"/>
    </location>
</feature>
<evidence type="ECO:0000313" key="7">
    <source>
        <dbReference type="Proteomes" id="UP001238179"/>
    </source>
</evidence>
<keyword evidence="2 4" id="KW-1133">Transmembrane helix</keyword>
<feature type="transmembrane region" description="Helical" evidence="4">
    <location>
        <begin position="413"/>
        <end position="433"/>
    </location>
</feature>
<feature type="transmembrane region" description="Helical" evidence="4">
    <location>
        <begin position="318"/>
        <end position="341"/>
    </location>
</feature>
<keyword evidence="3 4" id="KW-0472">Membrane</keyword>
<dbReference type="InterPro" id="IPR011701">
    <property type="entry name" value="MFS"/>
</dbReference>
<feature type="transmembrane region" description="Helical" evidence="4">
    <location>
        <begin position="277"/>
        <end position="298"/>
    </location>
</feature>
<feature type="transmembrane region" description="Helical" evidence="4">
    <location>
        <begin position="377"/>
        <end position="401"/>
    </location>
</feature>
<dbReference type="KEGG" id="msil:METEAL_10060"/>
<dbReference type="AlphaFoldDB" id="A0AA48GID3"/>
<evidence type="ECO:0000256" key="2">
    <source>
        <dbReference type="ARBA" id="ARBA00022989"/>
    </source>
</evidence>
<reference evidence="7" key="1">
    <citation type="journal article" date="2023" name="Int. J. Syst. Evol. Microbiol.">
        <title>Mesoterricola silvestris gen. nov., sp. nov., Mesoterricola sediminis sp. nov., Geothrix oryzae sp. nov., Geothrix edaphica sp. nov., Geothrix rubra sp. nov., and Geothrix limicola sp. nov., six novel members of Acidobacteriota isolated from soils.</title>
        <authorList>
            <person name="Itoh H."/>
            <person name="Sugisawa Y."/>
            <person name="Mise K."/>
            <person name="Xu Z."/>
            <person name="Kuniyasu M."/>
            <person name="Ushijima N."/>
            <person name="Kawano K."/>
            <person name="Kobayashi E."/>
            <person name="Shiratori Y."/>
            <person name="Masuda Y."/>
            <person name="Senoo K."/>
        </authorList>
    </citation>
    <scope>NUCLEOTIDE SEQUENCE [LARGE SCALE GENOMIC DNA]</scope>
    <source>
        <strain evidence="7">W79</strain>
    </source>
</reference>
<dbReference type="RefSeq" id="WP_316414733.1">
    <property type="nucleotide sequence ID" value="NZ_AP027080.1"/>
</dbReference>
<dbReference type="EMBL" id="AP027080">
    <property type="protein sequence ID" value="BDU71832.1"/>
    <property type="molecule type" value="Genomic_DNA"/>
</dbReference>
<feature type="domain" description="Major facilitator superfamily (MFS) profile" evidence="5">
    <location>
        <begin position="13"/>
        <end position="471"/>
    </location>
</feature>
<dbReference type="Proteomes" id="UP001238179">
    <property type="component" value="Chromosome"/>
</dbReference>
<feature type="transmembrane region" description="Helical" evidence="4">
    <location>
        <begin position="445"/>
        <end position="466"/>
    </location>
</feature>
<protein>
    <recommendedName>
        <fullName evidence="5">Major facilitator superfamily (MFS) profile domain-containing protein</fullName>
    </recommendedName>
</protein>
<dbReference type="PANTHER" id="PTHR11360">
    <property type="entry name" value="MONOCARBOXYLATE TRANSPORTER"/>
    <property type="match status" value="1"/>
</dbReference>
<evidence type="ECO:0000256" key="4">
    <source>
        <dbReference type="SAM" id="Phobius"/>
    </source>
</evidence>
<dbReference type="PROSITE" id="PS50850">
    <property type="entry name" value="MFS"/>
    <property type="match status" value="1"/>
</dbReference>
<feature type="transmembrane region" description="Helical" evidence="4">
    <location>
        <begin position="353"/>
        <end position="371"/>
    </location>
</feature>
<feature type="transmembrane region" description="Helical" evidence="4">
    <location>
        <begin position="138"/>
        <end position="157"/>
    </location>
</feature>
<dbReference type="PANTHER" id="PTHR11360:SF284">
    <property type="entry name" value="EG:103B4.3 PROTEIN-RELATED"/>
    <property type="match status" value="1"/>
</dbReference>
<feature type="transmembrane region" description="Helical" evidence="4">
    <location>
        <begin position="12"/>
        <end position="31"/>
    </location>
</feature>
<feature type="transmembrane region" description="Helical" evidence="4">
    <location>
        <begin position="103"/>
        <end position="126"/>
    </location>
</feature>
<dbReference type="SUPFAM" id="SSF103473">
    <property type="entry name" value="MFS general substrate transporter"/>
    <property type="match status" value="1"/>
</dbReference>
<proteinExistence type="predicted"/>
<dbReference type="InterPro" id="IPR020846">
    <property type="entry name" value="MFS_dom"/>
</dbReference>
<feature type="transmembrane region" description="Helical" evidence="4">
    <location>
        <begin position="51"/>
        <end position="71"/>
    </location>
</feature>
<keyword evidence="7" id="KW-1185">Reference proteome</keyword>
<dbReference type="InterPro" id="IPR050327">
    <property type="entry name" value="Proton-linked_MCT"/>
</dbReference>
<gene>
    <name evidence="6" type="ORF">METEAL_10060</name>
</gene>
<dbReference type="Pfam" id="PF07690">
    <property type="entry name" value="MFS_1"/>
    <property type="match status" value="2"/>
</dbReference>
<dbReference type="GO" id="GO:0022857">
    <property type="term" value="F:transmembrane transporter activity"/>
    <property type="evidence" value="ECO:0007669"/>
    <property type="project" value="InterPro"/>
</dbReference>
<dbReference type="Gene3D" id="1.20.1250.20">
    <property type="entry name" value="MFS general substrate transporter like domains"/>
    <property type="match status" value="2"/>
</dbReference>
<evidence type="ECO:0000256" key="1">
    <source>
        <dbReference type="ARBA" id="ARBA00022692"/>
    </source>
</evidence>
<dbReference type="InterPro" id="IPR036259">
    <property type="entry name" value="MFS_trans_sf"/>
</dbReference>
<evidence type="ECO:0000256" key="3">
    <source>
        <dbReference type="ARBA" id="ARBA00023136"/>
    </source>
</evidence>
<accession>A0AA48GID3</accession>
<name>A0AA48GID3_9BACT</name>
<organism evidence="6 7">
    <name type="scientific">Mesoterricola silvestris</name>
    <dbReference type="NCBI Taxonomy" id="2927979"/>
    <lineage>
        <taxon>Bacteria</taxon>
        <taxon>Pseudomonadati</taxon>
        <taxon>Acidobacteriota</taxon>
        <taxon>Holophagae</taxon>
        <taxon>Holophagales</taxon>
        <taxon>Holophagaceae</taxon>
        <taxon>Mesoterricola</taxon>
    </lineage>
</organism>
<feature type="transmembrane region" description="Helical" evidence="4">
    <location>
        <begin position="217"/>
        <end position="239"/>
    </location>
</feature>